<name>B0X941_CULQU</name>
<evidence type="ECO:0000313" key="3">
    <source>
        <dbReference type="EnsemblMetazoa" id="CPIJ015987-PA"/>
    </source>
</evidence>
<dbReference type="InParanoid" id="B0X941"/>
<dbReference type="HOGENOM" id="CLU_3108451_0_0_1"/>
<dbReference type="STRING" id="7176.B0X941"/>
<sequence>MIDVCAKSSSRRHLRVPLQGGVLVAQKDFYAPKHPELEQIPNWHVIKMMQSLKL</sequence>
<proteinExistence type="predicted"/>
<evidence type="ECO:0000313" key="4">
    <source>
        <dbReference type="Proteomes" id="UP000002320"/>
    </source>
</evidence>
<dbReference type="InterPro" id="IPR005326">
    <property type="entry name" value="Plectin_eS10_N"/>
</dbReference>
<dbReference type="AlphaFoldDB" id="B0X941"/>
<keyword evidence="4" id="KW-1185">Reference proteome</keyword>
<dbReference type="InterPro" id="IPR036388">
    <property type="entry name" value="WH-like_DNA-bd_sf"/>
</dbReference>
<evidence type="ECO:0000259" key="1">
    <source>
        <dbReference type="Pfam" id="PF03501"/>
    </source>
</evidence>
<gene>
    <name evidence="3" type="primary">6049392</name>
    <name evidence="2" type="ORF">CpipJ_CPIJ015987</name>
</gene>
<dbReference type="Proteomes" id="UP000002320">
    <property type="component" value="Unassembled WGS sequence"/>
</dbReference>
<dbReference type="KEGG" id="cqu:CpipJ_CPIJ015987"/>
<organism>
    <name type="scientific">Culex quinquefasciatus</name>
    <name type="common">Southern house mosquito</name>
    <name type="synonym">Culex pungens</name>
    <dbReference type="NCBI Taxonomy" id="7176"/>
    <lineage>
        <taxon>Eukaryota</taxon>
        <taxon>Metazoa</taxon>
        <taxon>Ecdysozoa</taxon>
        <taxon>Arthropoda</taxon>
        <taxon>Hexapoda</taxon>
        <taxon>Insecta</taxon>
        <taxon>Pterygota</taxon>
        <taxon>Neoptera</taxon>
        <taxon>Endopterygota</taxon>
        <taxon>Diptera</taxon>
        <taxon>Nematocera</taxon>
        <taxon>Culicoidea</taxon>
        <taxon>Culicidae</taxon>
        <taxon>Culicinae</taxon>
        <taxon>Culicini</taxon>
        <taxon>Culex</taxon>
        <taxon>Culex</taxon>
    </lineage>
</organism>
<reference evidence="2" key="1">
    <citation type="submission" date="2007-03" db="EMBL/GenBank/DDBJ databases">
        <title>Annotation of Culex pipiens quinquefasciatus.</title>
        <authorList>
            <consortium name="The Broad Institute Genome Sequencing Platform"/>
            <person name="Atkinson P.W."/>
            <person name="Hemingway J."/>
            <person name="Christensen B.M."/>
            <person name="Higgs S."/>
            <person name="Kodira C."/>
            <person name="Hannick L."/>
            <person name="Megy K."/>
            <person name="O'Leary S."/>
            <person name="Pearson M."/>
            <person name="Haas B.J."/>
            <person name="Mauceli E."/>
            <person name="Wortman J.R."/>
            <person name="Lee N.H."/>
            <person name="Guigo R."/>
            <person name="Stanke M."/>
            <person name="Alvarado L."/>
            <person name="Amedeo P."/>
            <person name="Antoine C.H."/>
            <person name="Arensburger P."/>
            <person name="Bidwell S.L."/>
            <person name="Crawford M."/>
            <person name="Camaro F."/>
            <person name="Devon K."/>
            <person name="Engels R."/>
            <person name="Hammond M."/>
            <person name="Howarth C."/>
            <person name="Koehrsen M."/>
            <person name="Lawson D."/>
            <person name="Montgomery P."/>
            <person name="Nene V."/>
            <person name="Nusbaum C."/>
            <person name="Puiu D."/>
            <person name="Romero-Severson J."/>
            <person name="Severson D.W."/>
            <person name="Shumway M."/>
            <person name="Sisk P."/>
            <person name="Stolte C."/>
            <person name="Zeng Q."/>
            <person name="Eisenstadt E."/>
            <person name="Fraser-Liggett C."/>
            <person name="Strausberg R."/>
            <person name="Galagan J."/>
            <person name="Birren B."/>
            <person name="Collins F.H."/>
        </authorList>
    </citation>
    <scope>NUCLEOTIDE SEQUENCE [LARGE SCALE GENOMIC DNA]</scope>
    <source>
        <strain evidence="2">JHB</strain>
    </source>
</reference>
<dbReference type="Pfam" id="PF03501">
    <property type="entry name" value="S10_plectin"/>
    <property type="match status" value="1"/>
</dbReference>
<dbReference type="eggNOG" id="KOG3344">
    <property type="taxonomic scope" value="Eukaryota"/>
</dbReference>
<keyword evidence="2" id="KW-0689">Ribosomal protein</keyword>
<dbReference type="VEuPathDB" id="VectorBase:CPIJ015987"/>
<dbReference type="EnsemblMetazoa" id="CPIJ015987-RA">
    <property type="protein sequence ID" value="CPIJ015987-PA"/>
    <property type="gene ID" value="CPIJ015987"/>
</dbReference>
<feature type="domain" description="Plectin/eS10 N-terminal" evidence="1">
    <location>
        <begin position="10"/>
        <end position="53"/>
    </location>
</feature>
<protein>
    <submittedName>
        <fullName evidence="2 3">40S ribosomal protein S10</fullName>
    </submittedName>
</protein>
<reference evidence="3" key="2">
    <citation type="submission" date="2021-02" db="UniProtKB">
        <authorList>
            <consortium name="EnsemblMetazoa"/>
        </authorList>
    </citation>
    <scope>IDENTIFICATION</scope>
    <source>
        <strain evidence="3">JHB</strain>
    </source>
</reference>
<keyword evidence="2" id="KW-0687">Ribonucleoprotein</keyword>
<accession>B0X941</accession>
<evidence type="ECO:0000313" key="2">
    <source>
        <dbReference type="EMBL" id="EDS42947.1"/>
    </source>
</evidence>
<dbReference type="EMBL" id="DS232517">
    <property type="protein sequence ID" value="EDS42947.1"/>
    <property type="molecule type" value="Genomic_DNA"/>
</dbReference>
<dbReference type="GO" id="GO:0005840">
    <property type="term" value="C:ribosome"/>
    <property type="evidence" value="ECO:0007669"/>
    <property type="project" value="UniProtKB-KW"/>
</dbReference>
<dbReference type="Gene3D" id="1.10.10.10">
    <property type="entry name" value="Winged helix-like DNA-binding domain superfamily/Winged helix DNA-binding domain"/>
    <property type="match status" value="1"/>
</dbReference>